<dbReference type="SUPFAM" id="SSF89623">
    <property type="entry name" value="Ribose/Galactose isomerase RpiB/AlsB"/>
    <property type="match status" value="1"/>
</dbReference>
<gene>
    <name evidence="4" type="ORF">C7P63_05190</name>
</gene>
<proteinExistence type="inferred from homology"/>
<dbReference type="PIRSF" id="PIRSF005384">
    <property type="entry name" value="RpiB_LacA_B"/>
    <property type="match status" value="1"/>
</dbReference>
<dbReference type="EMBL" id="PXZH01000002">
    <property type="protein sequence ID" value="RST89175.1"/>
    <property type="molecule type" value="Genomic_DNA"/>
</dbReference>
<dbReference type="Gene3D" id="3.40.1400.10">
    <property type="entry name" value="Sugar-phosphate isomerase, RpiB/LacA/LacB"/>
    <property type="match status" value="1"/>
</dbReference>
<dbReference type="GO" id="GO:0004751">
    <property type="term" value="F:ribose-5-phosphate isomerase activity"/>
    <property type="evidence" value="ECO:0007669"/>
    <property type="project" value="TreeGrafter"/>
</dbReference>
<comment type="similarity">
    <text evidence="1">Belongs to the LacAB/RpiB family.</text>
</comment>
<comment type="caution">
    <text evidence="4">The sequence shown here is derived from an EMBL/GenBank/DDBJ whole genome shotgun (WGS) entry which is preliminary data.</text>
</comment>
<evidence type="ECO:0000313" key="4">
    <source>
        <dbReference type="EMBL" id="RST89175.1"/>
    </source>
</evidence>
<keyword evidence="2" id="KW-0423">Lactose metabolism</keyword>
<name>A0A3S0GD89_9ENTE</name>
<dbReference type="OrthoDB" id="1778624at2"/>
<dbReference type="NCBIfam" id="TIGR00689">
    <property type="entry name" value="rpiB_lacA_lacB"/>
    <property type="match status" value="1"/>
</dbReference>
<dbReference type="InterPro" id="IPR003500">
    <property type="entry name" value="RpiB_LacA_LacB"/>
</dbReference>
<dbReference type="Pfam" id="PF02502">
    <property type="entry name" value="LacAB_rpiB"/>
    <property type="match status" value="1"/>
</dbReference>
<evidence type="ECO:0000256" key="1">
    <source>
        <dbReference type="ARBA" id="ARBA00008754"/>
    </source>
</evidence>
<sequence>MKVALGADREGFELKELIKQELMSQDKIEVVDVSETAAEDFVDSSLAVTDVVLSGKADCGVMLDGYGVGSFLASNKVQGMITANVTDENSARMTRDHNNAHAISIGANIVGPALALNLVNGYVHGQYSGGRHQVRVDMLDKMI</sequence>
<keyword evidence="3 4" id="KW-0413">Isomerase</keyword>
<dbReference type="RefSeq" id="WP_125943108.1">
    <property type="nucleotide sequence ID" value="NZ_PXZH01000002.1"/>
</dbReference>
<dbReference type="GO" id="GO:0009052">
    <property type="term" value="P:pentose-phosphate shunt, non-oxidative branch"/>
    <property type="evidence" value="ECO:0007669"/>
    <property type="project" value="TreeGrafter"/>
</dbReference>
<evidence type="ECO:0000313" key="5">
    <source>
        <dbReference type="Proteomes" id="UP000277864"/>
    </source>
</evidence>
<protein>
    <submittedName>
        <fullName evidence="4">Galactose-6-phosphate isomerase subunit LacA</fullName>
    </submittedName>
</protein>
<organism evidence="4 5">
    <name type="scientific">Vagococcus humatus</name>
    <dbReference type="NCBI Taxonomy" id="1889241"/>
    <lineage>
        <taxon>Bacteria</taxon>
        <taxon>Bacillati</taxon>
        <taxon>Bacillota</taxon>
        <taxon>Bacilli</taxon>
        <taxon>Lactobacillales</taxon>
        <taxon>Enterococcaceae</taxon>
        <taxon>Vagococcus</taxon>
    </lineage>
</organism>
<dbReference type="NCBIfam" id="NF006380">
    <property type="entry name" value="PRK08621.1"/>
    <property type="match status" value="1"/>
</dbReference>
<dbReference type="Proteomes" id="UP000277864">
    <property type="component" value="Unassembled WGS sequence"/>
</dbReference>
<reference evidence="4 5" key="1">
    <citation type="submission" date="2018-03" db="EMBL/GenBank/DDBJ databases">
        <authorList>
            <person name="Gulvik C.A."/>
        </authorList>
    </citation>
    <scope>NUCLEOTIDE SEQUENCE [LARGE SCALE GENOMIC DNA]</scope>
    <source>
        <strain evidence="4 5">JCM 31581</strain>
    </source>
</reference>
<dbReference type="GO" id="GO:0005988">
    <property type="term" value="P:lactose metabolic process"/>
    <property type="evidence" value="ECO:0007669"/>
    <property type="project" value="UniProtKB-KW"/>
</dbReference>
<keyword evidence="5" id="KW-1185">Reference proteome</keyword>
<evidence type="ECO:0000256" key="3">
    <source>
        <dbReference type="ARBA" id="ARBA00023235"/>
    </source>
</evidence>
<evidence type="ECO:0000256" key="2">
    <source>
        <dbReference type="ARBA" id="ARBA00022736"/>
    </source>
</evidence>
<dbReference type="AlphaFoldDB" id="A0A3S0GD89"/>
<accession>A0A3S0GD89</accession>
<dbReference type="InterPro" id="IPR036569">
    <property type="entry name" value="RpiB_LacA_LacB_sf"/>
</dbReference>
<dbReference type="PANTHER" id="PTHR30345:SF5">
    <property type="entry name" value="GALACTOSE-6-PHOSPHATE ISOMERASE SUBUNIT LACA"/>
    <property type="match status" value="1"/>
</dbReference>
<dbReference type="PANTHER" id="PTHR30345">
    <property type="entry name" value="RIBOSE-5-PHOSPHATE ISOMERASE B"/>
    <property type="match status" value="1"/>
</dbReference>
<dbReference type="GO" id="GO:0019316">
    <property type="term" value="P:D-allose catabolic process"/>
    <property type="evidence" value="ECO:0007669"/>
    <property type="project" value="TreeGrafter"/>
</dbReference>